<evidence type="ECO:0000313" key="1">
    <source>
        <dbReference type="EMBL" id="CAD8156956.1"/>
    </source>
</evidence>
<dbReference type="AlphaFoldDB" id="A0A8S1U2S0"/>
<organism evidence="1 2">
    <name type="scientific">Paramecium pentaurelia</name>
    <dbReference type="NCBI Taxonomy" id="43138"/>
    <lineage>
        <taxon>Eukaryota</taxon>
        <taxon>Sar</taxon>
        <taxon>Alveolata</taxon>
        <taxon>Ciliophora</taxon>
        <taxon>Intramacronucleata</taxon>
        <taxon>Oligohymenophorea</taxon>
        <taxon>Peniculida</taxon>
        <taxon>Parameciidae</taxon>
        <taxon>Paramecium</taxon>
    </lineage>
</organism>
<name>A0A8S1U2S0_9CILI</name>
<reference evidence="1" key="1">
    <citation type="submission" date="2021-01" db="EMBL/GenBank/DDBJ databases">
        <authorList>
            <consortium name="Genoscope - CEA"/>
            <person name="William W."/>
        </authorList>
    </citation>
    <scope>NUCLEOTIDE SEQUENCE</scope>
</reference>
<dbReference type="OrthoDB" id="285391at2759"/>
<evidence type="ECO:0000313" key="2">
    <source>
        <dbReference type="Proteomes" id="UP000689195"/>
    </source>
</evidence>
<protein>
    <submittedName>
        <fullName evidence="1">Uncharacterized protein</fullName>
    </submittedName>
</protein>
<gene>
    <name evidence="1" type="ORF">PPENT_87.1.T0290266</name>
</gene>
<dbReference type="Proteomes" id="UP000689195">
    <property type="component" value="Unassembled WGS sequence"/>
</dbReference>
<proteinExistence type="predicted"/>
<accession>A0A8S1U2S0</accession>
<comment type="caution">
    <text evidence="1">The sequence shown here is derived from an EMBL/GenBank/DDBJ whole genome shotgun (WGS) entry which is preliminary data.</text>
</comment>
<sequence length="162" mass="18816">MSYQQLNINFKKSPFSFLNYKTSPRYYNEQYQKQSVQKVLERKQLQVSLRSQEPGTRLILYHTTFETQGLNPLSNIEELNIDSNCSTDSSQRQENLSPIYYCPKGKEPCGELQVVLNGEVIQVISQTRSRRKSRKFSDQENYAMSNFIAGPKCLDIPCPQFL</sequence>
<keyword evidence="2" id="KW-1185">Reference proteome</keyword>
<dbReference type="EMBL" id="CAJJDO010000029">
    <property type="protein sequence ID" value="CAD8156956.1"/>
    <property type="molecule type" value="Genomic_DNA"/>
</dbReference>